<dbReference type="Proteomes" id="UP000015520">
    <property type="component" value="Unassembled WGS sequence"/>
</dbReference>
<dbReference type="AlphaFoldDB" id="T0J8P8"/>
<dbReference type="InterPro" id="IPR029063">
    <property type="entry name" value="SAM-dependent_MTases_sf"/>
</dbReference>
<name>T0J8P8_9BACT</name>
<evidence type="ECO:0000313" key="2">
    <source>
        <dbReference type="EMBL" id="EQB34356.1"/>
    </source>
</evidence>
<keyword evidence="1" id="KW-0175">Coiled coil</keyword>
<accession>T0J8P8</accession>
<evidence type="ECO:0000256" key="1">
    <source>
        <dbReference type="SAM" id="Coils"/>
    </source>
</evidence>
<feature type="coiled-coil region" evidence="1">
    <location>
        <begin position="247"/>
        <end position="286"/>
    </location>
</feature>
<proteinExistence type="predicted"/>
<dbReference type="RefSeq" id="WP_021288502.1">
    <property type="nucleotide sequence ID" value="NZ_AUPZ01000021.1"/>
</dbReference>
<dbReference type="SUPFAM" id="SSF53335">
    <property type="entry name" value="S-adenosyl-L-methionine-dependent methyltransferases"/>
    <property type="match status" value="1"/>
</dbReference>
<comment type="caution">
    <text evidence="2">The sequence shown here is derived from an EMBL/GenBank/DDBJ whole genome shotgun (WGS) entry which is preliminary data.</text>
</comment>
<dbReference type="EMBL" id="AUPZ01000021">
    <property type="protein sequence ID" value="EQB34356.1"/>
    <property type="molecule type" value="Genomic_DNA"/>
</dbReference>
<keyword evidence="3" id="KW-1185">Reference proteome</keyword>
<dbReference type="PANTHER" id="PTHR43591:SF110">
    <property type="entry name" value="RHODANESE DOMAIN-CONTAINING PROTEIN"/>
    <property type="match status" value="1"/>
</dbReference>
<dbReference type="PATRIC" id="fig|1172190.3.peg.2187"/>
<dbReference type="PANTHER" id="PTHR43591">
    <property type="entry name" value="METHYLTRANSFERASE"/>
    <property type="match status" value="1"/>
</dbReference>
<dbReference type="STRING" id="1172190.M947_11345"/>
<evidence type="ECO:0008006" key="4">
    <source>
        <dbReference type="Google" id="ProtNLM"/>
    </source>
</evidence>
<protein>
    <recommendedName>
        <fullName evidence="4">Methyltransferase type 11 domain-containing protein</fullName>
    </recommendedName>
</protein>
<sequence length="424" mass="48125">MIKTAIPNNDFYKAFEDRYRGSRELIKSRLEIYLPFVEKIKDFDTNPNAIDLGCGRGEWLELLSENGYAMQGVDLDAGMLESCQSRGLSVTQKDAIEALKELSDNSCSIVSGFHIAEHLPFDTLQLLIQEALRVLKPGGLLILETPNAENIQVATDNFYLDPTHTRPIPSQLLSFLTEYYGFWRTKVLRLQESQELLSATSVTLWQIISGVSPDYAVISQKQAGNEIVSNFDELFDKEYGITLETLVAKFENRLTSIQTQASQAEIKATQSQAQATQAQIKATQAQTQATQAWHHYTMVVNSRSWKVTKPLRVAGKVARWFMRGSVAWLTFSPSSRPRRTLKKLAIKIKNYTNAHPKLKKQITNILNHFPSLKARLRRIGNDYNLPPNIKYPISQDALSPRTKKVYNDLKVAIEQKEKEVQKCE</sequence>
<reference evidence="2 3" key="1">
    <citation type="submission" date="2013-07" db="EMBL/GenBank/DDBJ databases">
        <title>Sulfurimonas hongkongensis AST-10 Genome Sequencing.</title>
        <authorList>
            <person name="Cai L."/>
            <person name="Zhang T."/>
        </authorList>
    </citation>
    <scope>NUCLEOTIDE SEQUENCE [LARGE SCALE GENOMIC DNA]</scope>
    <source>
        <strain evidence="2 3">AST-10</strain>
    </source>
</reference>
<dbReference type="CDD" id="cd02440">
    <property type="entry name" value="AdoMet_MTases"/>
    <property type="match status" value="1"/>
</dbReference>
<evidence type="ECO:0000313" key="3">
    <source>
        <dbReference type="Proteomes" id="UP000015520"/>
    </source>
</evidence>
<dbReference type="eggNOG" id="COG2226">
    <property type="taxonomic scope" value="Bacteria"/>
</dbReference>
<gene>
    <name evidence="2" type="ORF">M947_11345</name>
</gene>
<dbReference type="Pfam" id="PF13489">
    <property type="entry name" value="Methyltransf_23"/>
    <property type="match status" value="1"/>
</dbReference>
<organism evidence="2 3">
    <name type="scientific">Sulfurimonas hongkongensis</name>
    <dbReference type="NCBI Taxonomy" id="1172190"/>
    <lineage>
        <taxon>Bacteria</taxon>
        <taxon>Pseudomonadati</taxon>
        <taxon>Campylobacterota</taxon>
        <taxon>Epsilonproteobacteria</taxon>
        <taxon>Campylobacterales</taxon>
        <taxon>Sulfurimonadaceae</taxon>
        <taxon>Sulfurimonas</taxon>
    </lineage>
</organism>
<dbReference type="Gene3D" id="3.40.50.150">
    <property type="entry name" value="Vaccinia Virus protein VP39"/>
    <property type="match status" value="1"/>
</dbReference>